<dbReference type="PROSITE" id="PS51257">
    <property type="entry name" value="PROKAR_LIPOPROTEIN"/>
    <property type="match status" value="1"/>
</dbReference>
<feature type="domain" description="Beta-lactamase-related" evidence="1">
    <location>
        <begin position="53"/>
        <end position="348"/>
    </location>
</feature>
<evidence type="ECO:0000313" key="3">
    <source>
        <dbReference type="Proteomes" id="UP000325003"/>
    </source>
</evidence>
<dbReference type="RefSeq" id="WP_149726242.1">
    <property type="nucleotide sequence ID" value="NZ_VUJV01000001.1"/>
</dbReference>
<protein>
    <submittedName>
        <fullName evidence="2">Beta-lactamase family protein</fullName>
    </submittedName>
</protein>
<keyword evidence="3" id="KW-1185">Reference proteome</keyword>
<accession>A0A5B1LJ85</accession>
<reference evidence="2 3" key="1">
    <citation type="submission" date="2019-09" db="EMBL/GenBank/DDBJ databases">
        <title>Nocardioides panacisoli sp. nov., isolated from the soil of a ginseng field.</title>
        <authorList>
            <person name="Cho C."/>
        </authorList>
    </citation>
    <scope>NUCLEOTIDE SEQUENCE [LARGE SCALE GENOMIC DNA]</scope>
    <source>
        <strain evidence="2 3">BN130099</strain>
    </source>
</reference>
<dbReference type="InterPro" id="IPR050491">
    <property type="entry name" value="AmpC-like"/>
</dbReference>
<dbReference type="EMBL" id="VUJV01000001">
    <property type="protein sequence ID" value="KAA1420782.1"/>
    <property type="molecule type" value="Genomic_DNA"/>
</dbReference>
<dbReference type="InterPro" id="IPR001466">
    <property type="entry name" value="Beta-lactam-related"/>
</dbReference>
<dbReference type="Proteomes" id="UP000325003">
    <property type="component" value="Unassembled WGS sequence"/>
</dbReference>
<proteinExistence type="predicted"/>
<dbReference type="Gene3D" id="3.40.710.10">
    <property type="entry name" value="DD-peptidase/beta-lactamase superfamily"/>
    <property type="match status" value="1"/>
</dbReference>
<name>A0A5B1LJ85_9ACTN</name>
<dbReference type="SUPFAM" id="SSF56601">
    <property type="entry name" value="beta-lactamase/transpeptidase-like"/>
    <property type="match status" value="1"/>
</dbReference>
<sequence length="376" mass="39991">MSFARAVLVGATLVLVAGCSGGGAPDREPVASPTVVTTKAPFGIDVPAGTSGSMVAARDGELVSCAGWGASDRAAGTAAGCDTVYDIGSITKQFTAAAVLTLEGDGRLRVTDRIDTYFDGVPPDKRAITIEHLLTHTSGLVDVLGGDYEAVSRSDLETAALGSALVSAPGEAYLYSNVGYSLLAAIIERVSGVDYEVYLARSLFEPAGMTSTGYVLPDWERSTIAIEYDAAGASHGRPNEQPWAADGPYWNLRGNGGLLSTPRDIFRWHLALEGDRILDHDAKVELFAPRVREEPRGDTFAAFGWVTQETSVGRLLWHNGGNGLSYAELARIPDAELMVFWVTNAVRGREPAWNLEKRGQQITEGMVGRLLAASDQ</sequence>
<dbReference type="Pfam" id="PF00144">
    <property type="entry name" value="Beta-lactamase"/>
    <property type="match status" value="1"/>
</dbReference>
<dbReference type="PANTHER" id="PTHR46825">
    <property type="entry name" value="D-ALANYL-D-ALANINE-CARBOXYPEPTIDASE/ENDOPEPTIDASE AMPH"/>
    <property type="match status" value="1"/>
</dbReference>
<dbReference type="AlphaFoldDB" id="A0A5B1LJ85"/>
<dbReference type="InterPro" id="IPR012338">
    <property type="entry name" value="Beta-lactam/transpept-like"/>
</dbReference>
<comment type="caution">
    <text evidence="2">The sequence shown here is derived from an EMBL/GenBank/DDBJ whole genome shotgun (WGS) entry which is preliminary data.</text>
</comment>
<evidence type="ECO:0000313" key="2">
    <source>
        <dbReference type="EMBL" id="KAA1420782.1"/>
    </source>
</evidence>
<dbReference type="PANTHER" id="PTHR46825:SF9">
    <property type="entry name" value="BETA-LACTAMASE-RELATED DOMAIN-CONTAINING PROTEIN"/>
    <property type="match status" value="1"/>
</dbReference>
<gene>
    <name evidence="2" type="ORF">F0U44_00035</name>
</gene>
<evidence type="ECO:0000259" key="1">
    <source>
        <dbReference type="Pfam" id="PF00144"/>
    </source>
</evidence>
<organism evidence="2 3">
    <name type="scientific">Nocardioides humilatus</name>
    <dbReference type="NCBI Taxonomy" id="2607660"/>
    <lineage>
        <taxon>Bacteria</taxon>
        <taxon>Bacillati</taxon>
        <taxon>Actinomycetota</taxon>
        <taxon>Actinomycetes</taxon>
        <taxon>Propionibacteriales</taxon>
        <taxon>Nocardioidaceae</taxon>
        <taxon>Nocardioides</taxon>
    </lineage>
</organism>
<reference evidence="2 3" key="2">
    <citation type="submission" date="2019-09" db="EMBL/GenBank/DDBJ databases">
        <authorList>
            <person name="Jin C."/>
        </authorList>
    </citation>
    <scope>NUCLEOTIDE SEQUENCE [LARGE SCALE GENOMIC DNA]</scope>
    <source>
        <strain evidence="2 3">BN130099</strain>
    </source>
</reference>